<dbReference type="SUPFAM" id="SSF53448">
    <property type="entry name" value="Nucleotide-diphospho-sugar transferases"/>
    <property type="match status" value="1"/>
</dbReference>
<comment type="caution">
    <text evidence="1">The sequence shown here is derived from an EMBL/GenBank/DDBJ whole genome shotgun (WGS) entry which is preliminary data.</text>
</comment>
<keyword evidence="2" id="KW-1185">Reference proteome</keyword>
<evidence type="ECO:0000313" key="2">
    <source>
        <dbReference type="Proteomes" id="UP001241747"/>
    </source>
</evidence>
<name>A0ABU0LFM6_XANAG</name>
<protein>
    <recommendedName>
        <fullName evidence="3">Glycosyltransferase</fullName>
    </recommendedName>
</protein>
<proteinExistence type="predicted"/>
<dbReference type="Proteomes" id="UP001241747">
    <property type="component" value="Unassembled WGS sequence"/>
</dbReference>
<dbReference type="InterPro" id="IPR029044">
    <property type="entry name" value="Nucleotide-diphossugar_trans"/>
</dbReference>
<evidence type="ECO:0000313" key="1">
    <source>
        <dbReference type="EMBL" id="MDQ0505938.1"/>
    </source>
</evidence>
<organism evidence="1 2">
    <name type="scientific">Xanthobacter agilis</name>
    <dbReference type="NCBI Taxonomy" id="47492"/>
    <lineage>
        <taxon>Bacteria</taxon>
        <taxon>Pseudomonadati</taxon>
        <taxon>Pseudomonadota</taxon>
        <taxon>Alphaproteobacteria</taxon>
        <taxon>Hyphomicrobiales</taxon>
        <taxon>Xanthobacteraceae</taxon>
        <taxon>Xanthobacter</taxon>
    </lineage>
</organism>
<dbReference type="RefSeq" id="WP_237347623.1">
    <property type="nucleotide sequence ID" value="NZ_JABWGX010000043.1"/>
</dbReference>
<dbReference type="EMBL" id="JAUSVY010000005">
    <property type="protein sequence ID" value="MDQ0505938.1"/>
    <property type="molecule type" value="Genomic_DNA"/>
</dbReference>
<sequence length="307" mass="33446">MRALGDYSPAEWLTAVPLTHRLRRLRNLLVDRIYRRRRAAGQDELVAHLSGREVLAFTVAFNMPEAVALLDAAMARHLPGTPLVVCDNSSRPEARAEIAALCAARGLAYCPLPPSPYHGARNGSRSHAVALNWILANLIRPAAPRVFALLDHDLIPLAPTDLSAQVARQPCYGMVRTASTGSAWYLWPGYSVFDYAAVKDLPLDFGTDTPLTLDTGGQNWSVLYRGLDRAALAWAETRTVYVTDPETGTDEPHLLADSWLHAGGAGHGWRDRALAHVRQAFEADPDGLLARLRAGAGHRRSAAGVRT</sequence>
<gene>
    <name evidence="1" type="ORF">QOZ94_002738</name>
</gene>
<evidence type="ECO:0008006" key="3">
    <source>
        <dbReference type="Google" id="ProtNLM"/>
    </source>
</evidence>
<reference evidence="1 2" key="1">
    <citation type="submission" date="2023-07" db="EMBL/GenBank/DDBJ databases">
        <title>Genomic Encyclopedia of Type Strains, Phase IV (KMG-IV): sequencing the most valuable type-strain genomes for metagenomic binning, comparative biology and taxonomic classification.</title>
        <authorList>
            <person name="Goeker M."/>
        </authorList>
    </citation>
    <scope>NUCLEOTIDE SEQUENCE [LARGE SCALE GENOMIC DNA]</scope>
    <source>
        <strain evidence="1 2">DSM 3770</strain>
    </source>
</reference>
<accession>A0ABU0LFM6</accession>